<organism evidence="3 4">
    <name type="scientific">Prorocentrum cordatum</name>
    <dbReference type="NCBI Taxonomy" id="2364126"/>
    <lineage>
        <taxon>Eukaryota</taxon>
        <taxon>Sar</taxon>
        <taxon>Alveolata</taxon>
        <taxon>Dinophyceae</taxon>
        <taxon>Prorocentrales</taxon>
        <taxon>Prorocentraceae</taxon>
        <taxon>Prorocentrum</taxon>
    </lineage>
</organism>
<dbReference type="Gene3D" id="1.10.238.10">
    <property type="entry name" value="EF-hand"/>
    <property type="match status" value="1"/>
</dbReference>
<evidence type="ECO:0000256" key="1">
    <source>
        <dbReference type="SAM" id="MobiDB-lite"/>
    </source>
</evidence>
<feature type="region of interest" description="Disordered" evidence="1">
    <location>
        <begin position="290"/>
        <end position="318"/>
    </location>
</feature>
<feature type="domain" description="EF-hand" evidence="2">
    <location>
        <begin position="661"/>
        <end position="696"/>
    </location>
</feature>
<dbReference type="CDD" id="cd00051">
    <property type="entry name" value="EFh"/>
    <property type="match status" value="1"/>
</dbReference>
<accession>A0ABN9S8X3</accession>
<evidence type="ECO:0000259" key="2">
    <source>
        <dbReference type="PROSITE" id="PS50222"/>
    </source>
</evidence>
<feature type="non-terminal residue" evidence="3">
    <location>
        <position position="1"/>
    </location>
</feature>
<keyword evidence="4" id="KW-1185">Reference proteome</keyword>
<feature type="compositionally biased region" description="Polar residues" evidence="1">
    <location>
        <begin position="199"/>
        <end position="209"/>
    </location>
</feature>
<proteinExistence type="predicted"/>
<dbReference type="PROSITE" id="PS50222">
    <property type="entry name" value="EF_HAND_2"/>
    <property type="match status" value="1"/>
</dbReference>
<feature type="region of interest" description="Disordered" evidence="1">
    <location>
        <begin position="965"/>
        <end position="991"/>
    </location>
</feature>
<dbReference type="EMBL" id="CAUYUJ010010002">
    <property type="protein sequence ID" value="CAK0828339.1"/>
    <property type="molecule type" value="Genomic_DNA"/>
</dbReference>
<feature type="region of interest" description="Disordered" evidence="1">
    <location>
        <begin position="1"/>
        <end position="41"/>
    </location>
</feature>
<dbReference type="Proteomes" id="UP001189429">
    <property type="component" value="Unassembled WGS sequence"/>
</dbReference>
<gene>
    <name evidence="3" type="ORF">PCOR1329_LOCUS27575</name>
</gene>
<comment type="caution">
    <text evidence="3">The sequence shown here is derived from an EMBL/GenBank/DDBJ whole genome shotgun (WGS) entry which is preliminary data.</text>
</comment>
<feature type="compositionally biased region" description="Basic and acidic residues" evidence="1">
    <location>
        <begin position="965"/>
        <end position="979"/>
    </location>
</feature>
<dbReference type="InterPro" id="IPR011992">
    <property type="entry name" value="EF-hand-dom_pair"/>
</dbReference>
<dbReference type="SUPFAM" id="SSF47473">
    <property type="entry name" value="EF-hand"/>
    <property type="match status" value="1"/>
</dbReference>
<name>A0ABN9S8X3_9DINO</name>
<evidence type="ECO:0000313" key="4">
    <source>
        <dbReference type="Proteomes" id="UP001189429"/>
    </source>
</evidence>
<evidence type="ECO:0000313" key="3">
    <source>
        <dbReference type="EMBL" id="CAK0828339.1"/>
    </source>
</evidence>
<protein>
    <recommendedName>
        <fullName evidence="2">EF-hand domain-containing protein</fullName>
    </recommendedName>
</protein>
<reference evidence="3" key="1">
    <citation type="submission" date="2023-10" db="EMBL/GenBank/DDBJ databases">
        <authorList>
            <person name="Chen Y."/>
            <person name="Shah S."/>
            <person name="Dougan E. K."/>
            <person name="Thang M."/>
            <person name="Chan C."/>
        </authorList>
    </citation>
    <scope>NUCLEOTIDE SEQUENCE [LARGE SCALE GENOMIC DNA]</scope>
</reference>
<feature type="region of interest" description="Disordered" evidence="1">
    <location>
        <begin position="58"/>
        <end position="209"/>
    </location>
</feature>
<feature type="compositionally biased region" description="Low complexity" evidence="1">
    <location>
        <begin position="1"/>
        <end position="20"/>
    </location>
</feature>
<sequence length="1104" mass="121065">GSGPCPRGRPRGAGAAAMRPQSRKPSPSALGPAADGALSTPVFKRRISRDATGGLSALPFCPALAGAPSSPNFTRRGSSGDGSCRLGPRKPLWAPGKSLPQFQVGRGGEVSAMGPLGSRPGTPTELSPKGARASSAGALQLEPRGRRRSTNDLLAPPALQLEPSGRRRSTDDLLAPTALQPEPPRVRRRSAHEVRRSTNESCPASPSLRSLSDACRRYSHGAQPAGSALQAARLDRGGQLQGGRPATAPSPWAGEQLLRPGLDLECCECPAQAISGFMTPPRLRASVLTSKVQARTSEAQDEPAEECAPGPTSRESLDTAVPDNLEVQVPLAATLFEIYHGYADQEPEVHDRFMRLAFKRFATEGANEMTHERLHDALIHMGFLTSTREHALELARELSNQNFDYIDFCEYVNRFAALDRAAVRHRADACLADRPGAAALERVQQFLRSAGVCFSYSHVESARRAAGLDHASPEHMCGDDLLLTLAACRVNEGFTREEILAAHEIFGELEQEPLVSSSGWGPLVKVSSFLKGLLQFTGLYSVDYVRELFADMLPSDCAGQRLPVGKQGVGFYEFLIWARRLRDPMMQDLWQHFASFVEGGAVFVQVGAAVSIAERVGISLLTNAVDELLADLGLQSDAPLDFHSLVQFIGAARRTHGFSRRERRELGAAFERIDRDGTGELNRLQVLDLFLYLGIHTSVDEANSMISRGSADFNLNGTMDRDEFLRLMRLIREQEIQSARKSFDELSSSTRRLNRASVKDALFKLQVFPNDELLEELLQDMPAELSFASFVLLSDGCRSRMNFDFHRRADFLEDEMLEIAKLWHARGQGPPSSAGREALDLVRAAKLWNCGGLSRQFATVAELIWMFSDSQEFRLNTVEGRPELLRRVRSAKEAALAAGVPPEEVSRGGTDDIGFYTFVHLIRGFVRDSEQKVVSREREAESLARFPIARIAELRVVFSEVADQEGRARQRREEQEKKPRAALSAVKKEEGHGDSLRTWSLLRRTVAEPMGETREGQRVDALLARLTKVPAVPESALPVLLKSAGAKAPSSKLRDLSAFLAQTRGPTEAIQETIQFATFLRLLRWVLDGDVAGTGRAVDLPREG</sequence>
<dbReference type="InterPro" id="IPR002048">
    <property type="entry name" value="EF_hand_dom"/>
</dbReference>